<proteinExistence type="predicted"/>
<sequence length="345" mass="37523">AEAAEWSRALALLAQLGPSASLKSSASGLRADRLSFNAALTACRNAGRWGEMLAVLESMAAAKQVPDDSTLSTVTAACDRAGLPDLGLRLFLQLSREGASPAAPAYNAALKSASSVLLWREVLSLLSEMSTRDVARSRLACRALLRACAERPLYAAAALPAFRGVLSEAELRQLAEGLERQIHCGPAEPPSANFSLSVSWRSLPSVTPQELEGLVPNFRRHGADFQRRQLRKLRGLLVQVPGIQILDLVLEAKRPLLKLTLPCGTRADVSAQNREGCRKSAFIARHLQLGHPMLAKCCLYLKTWAQRPGSFYFVLSVFCCLQALGCHMFPIVKLYYTHASETVDE</sequence>
<reference evidence="4" key="1">
    <citation type="submission" date="2021-02" db="EMBL/GenBank/DDBJ databases">
        <authorList>
            <person name="Dougan E. K."/>
            <person name="Rhodes N."/>
            <person name="Thang M."/>
            <person name="Chan C."/>
        </authorList>
    </citation>
    <scope>NUCLEOTIDE SEQUENCE</scope>
</reference>
<name>A0A812LTW8_9DINO</name>
<comment type="caution">
    <text evidence="4">The sequence shown here is derived from an EMBL/GenBank/DDBJ whole genome shotgun (WGS) entry which is preliminary data.</text>
</comment>
<keyword evidence="3" id="KW-1133">Transmembrane helix</keyword>
<evidence type="ECO:0000256" key="1">
    <source>
        <dbReference type="ARBA" id="ARBA00022737"/>
    </source>
</evidence>
<feature type="non-terminal residue" evidence="4">
    <location>
        <position position="345"/>
    </location>
</feature>
<dbReference type="AlphaFoldDB" id="A0A812LTW8"/>
<dbReference type="PANTHER" id="PTHR47447">
    <property type="entry name" value="OS03G0856100 PROTEIN"/>
    <property type="match status" value="1"/>
</dbReference>
<feature type="transmembrane region" description="Helical" evidence="3">
    <location>
        <begin position="311"/>
        <end position="336"/>
    </location>
</feature>
<dbReference type="PANTHER" id="PTHR47447:SF17">
    <property type="entry name" value="OS12G0638900 PROTEIN"/>
    <property type="match status" value="1"/>
</dbReference>
<dbReference type="EMBL" id="CAJNDS010001101">
    <property type="protein sequence ID" value="CAE7247019.1"/>
    <property type="molecule type" value="Genomic_DNA"/>
</dbReference>
<accession>A0A812LTW8</accession>
<organism evidence="4 5">
    <name type="scientific">Symbiodinium natans</name>
    <dbReference type="NCBI Taxonomy" id="878477"/>
    <lineage>
        <taxon>Eukaryota</taxon>
        <taxon>Sar</taxon>
        <taxon>Alveolata</taxon>
        <taxon>Dinophyceae</taxon>
        <taxon>Suessiales</taxon>
        <taxon>Symbiodiniaceae</taxon>
        <taxon>Symbiodinium</taxon>
    </lineage>
</organism>
<dbReference type="InterPro" id="IPR011990">
    <property type="entry name" value="TPR-like_helical_dom_sf"/>
</dbReference>
<keyword evidence="5" id="KW-1185">Reference proteome</keyword>
<evidence type="ECO:0000313" key="4">
    <source>
        <dbReference type="EMBL" id="CAE7247019.1"/>
    </source>
</evidence>
<dbReference type="OrthoDB" id="424915at2759"/>
<keyword evidence="3" id="KW-0812">Transmembrane</keyword>
<evidence type="ECO:0000256" key="3">
    <source>
        <dbReference type="SAM" id="Phobius"/>
    </source>
</evidence>
<dbReference type="InterPro" id="IPR002885">
    <property type="entry name" value="PPR_rpt"/>
</dbReference>
<feature type="repeat" description="PPR" evidence="2">
    <location>
        <begin position="67"/>
        <end position="101"/>
    </location>
</feature>
<dbReference type="PROSITE" id="PS51375">
    <property type="entry name" value="PPR"/>
    <property type="match status" value="2"/>
</dbReference>
<dbReference type="Proteomes" id="UP000604046">
    <property type="component" value="Unassembled WGS sequence"/>
</dbReference>
<gene>
    <name evidence="4" type="primary">PPR10</name>
    <name evidence="4" type="ORF">SNAT2548_LOCUS11795</name>
</gene>
<evidence type="ECO:0000313" key="5">
    <source>
        <dbReference type="Proteomes" id="UP000604046"/>
    </source>
</evidence>
<evidence type="ECO:0000256" key="2">
    <source>
        <dbReference type="PROSITE-ProRule" id="PRU00708"/>
    </source>
</evidence>
<dbReference type="Gene3D" id="1.25.40.10">
    <property type="entry name" value="Tetratricopeptide repeat domain"/>
    <property type="match status" value="1"/>
</dbReference>
<keyword evidence="1" id="KW-0677">Repeat</keyword>
<feature type="repeat" description="PPR" evidence="2">
    <location>
        <begin position="32"/>
        <end position="66"/>
    </location>
</feature>
<keyword evidence="3" id="KW-0472">Membrane</keyword>
<protein>
    <submittedName>
        <fullName evidence="4">PPR10 protein</fullName>
    </submittedName>
</protein>